<dbReference type="SUPFAM" id="SSF46785">
    <property type="entry name" value="Winged helix' DNA-binding domain"/>
    <property type="match status" value="1"/>
</dbReference>
<evidence type="ECO:0000313" key="8">
    <source>
        <dbReference type="Proteomes" id="UP000440224"/>
    </source>
</evidence>
<keyword evidence="4" id="KW-0804">Transcription</keyword>
<protein>
    <submittedName>
        <fullName evidence="7">LysR family transcriptional regulator</fullName>
    </submittedName>
</protein>
<reference evidence="7 8" key="1">
    <citation type="submission" date="2019-10" db="EMBL/GenBank/DDBJ databases">
        <title>A soil myxobacterium in the family Polyangiaceae.</title>
        <authorList>
            <person name="Li Y."/>
            <person name="Wang J."/>
        </authorList>
    </citation>
    <scope>NUCLEOTIDE SEQUENCE [LARGE SCALE GENOMIC DNA]</scope>
    <source>
        <strain evidence="7 8">DSM 14734</strain>
    </source>
</reference>
<comment type="similarity">
    <text evidence="1">Belongs to the LysR transcriptional regulatory family.</text>
</comment>
<dbReference type="InterPro" id="IPR050389">
    <property type="entry name" value="LysR-type_TF"/>
</dbReference>
<accession>A0A6N7PXN1</accession>
<organism evidence="7 8">
    <name type="scientific">Polyangium spumosum</name>
    <dbReference type="NCBI Taxonomy" id="889282"/>
    <lineage>
        <taxon>Bacteria</taxon>
        <taxon>Pseudomonadati</taxon>
        <taxon>Myxococcota</taxon>
        <taxon>Polyangia</taxon>
        <taxon>Polyangiales</taxon>
        <taxon>Polyangiaceae</taxon>
        <taxon>Polyangium</taxon>
    </lineage>
</organism>
<dbReference type="SUPFAM" id="SSF53850">
    <property type="entry name" value="Periplasmic binding protein-like II"/>
    <property type="match status" value="1"/>
</dbReference>
<evidence type="ECO:0000256" key="5">
    <source>
        <dbReference type="SAM" id="MobiDB-lite"/>
    </source>
</evidence>
<keyword evidence="3" id="KW-0238">DNA-binding</keyword>
<proteinExistence type="inferred from homology"/>
<keyword evidence="2" id="KW-0805">Transcription regulation</keyword>
<dbReference type="CDD" id="cd08417">
    <property type="entry name" value="PBP2_Nitroaromatics_like"/>
    <property type="match status" value="1"/>
</dbReference>
<keyword evidence="8" id="KW-1185">Reference proteome</keyword>
<dbReference type="GO" id="GO:0003677">
    <property type="term" value="F:DNA binding"/>
    <property type="evidence" value="ECO:0007669"/>
    <property type="project" value="UniProtKB-KW"/>
</dbReference>
<feature type="region of interest" description="Disordered" evidence="5">
    <location>
        <begin position="305"/>
        <end position="335"/>
    </location>
</feature>
<dbReference type="RefSeq" id="WP_153822431.1">
    <property type="nucleotide sequence ID" value="NZ_WJIE01000008.1"/>
</dbReference>
<sequence length="335" mass="36082">MNLAGIDVNLVVALAALLQERSVTEAAKRVGISQPAMSHALARLRETLGDPLLVRVGRAMTLTPRAEALAPRAQAVVEELEALLAPLPSFDPKTSRRTLKLSATDYVQLVLLPTLEEIVSREAPGITLHVLPITDQLAAERLRDGEADVAIGRFDHEAPALDVRRVALFRDTFVGVARAGHPTARGRLDLSTYAELSHVLVSPRGTPGGIVDGALAQMGLARRVALTVPHFLVVPHVVASSDHVTTMLAHVAATFTALLPLTTFELPPELDLEPIGMTMMWHERTHEDPGARWLRGALVRAARPLAQARGARTPTDKKAREPQGPARPRAGLVTK</sequence>
<dbReference type="InterPro" id="IPR036388">
    <property type="entry name" value="WH-like_DNA-bd_sf"/>
</dbReference>
<evidence type="ECO:0000256" key="3">
    <source>
        <dbReference type="ARBA" id="ARBA00023125"/>
    </source>
</evidence>
<dbReference type="Gene3D" id="1.10.10.10">
    <property type="entry name" value="Winged helix-like DNA-binding domain superfamily/Winged helix DNA-binding domain"/>
    <property type="match status" value="1"/>
</dbReference>
<dbReference type="Pfam" id="PF03466">
    <property type="entry name" value="LysR_substrate"/>
    <property type="match status" value="1"/>
</dbReference>
<dbReference type="InterPro" id="IPR005119">
    <property type="entry name" value="LysR_subst-bd"/>
</dbReference>
<dbReference type="EMBL" id="WJIE01000008">
    <property type="protein sequence ID" value="MRG95616.1"/>
    <property type="molecule type" value="Genomic_DNA"/>
</dbReference>
<dbReference type="Proteomes" id="UP000440224">
    <property type="component" value="Unassembled WGS sequence"/>
</dbReference>
<dbReference type="PRINTS" id="PR00039">
    <property type="entry name" value="HTHLYSR"/>
</dbReference>
<dbReference type="Pfam" id="PF00126">
    <property type="entry name" value="HTH_1"/>
    <property type="match status" value="1"/>
</dbReference>
<evidence type="ECO:0000256" key="4">
    <source>
        <dbReference type="ARBA" id="ARBA00023163"/>
    </source>
</evidence>
<dbReference type="GO" id="GO:0003700">
    <property type="term" value="F:DNA-binding transcription factor activity"/>
    <property type="evidence" value="ECO:0007669"/>
    <property type="project" value="InterPro"/>
</dbReference>
<evidence type="ECO:0000256" key="2">
    <source>
        <dbReference type="ARBA" id="ARBA00023015"/>
    </source>
</evidence>
<evidence type="ECO:0000313" key="7">
    <source>
        <dbReference type="EMBL" id="MRG95616.1"/>
    </source>
</evidence>
<dbReference type="OrthoDB" id="9811588at2"/>
<dbReference type="Gene3D" id="3.40.190.10">
    <property type="entry name" value="Periplasmic binding protein-like II"/>
    <property type="match status" value="2"/>
</dbReference>
<dbReference type="InterPro" id="IPR000847">
    <property type="entry name" value="LysR_HTH_N"/>
</dbReference>
<evidence type="ECO:0000259" key="6">
    <source>
        <dbReference type="PROSITE" id="PS50931"/>
    </source>
</evidence>
<gene>
    <name evidence="7" type="ORF">GF068_27410</name>
</gene>
<dbReference type="InterPro" id="IPR036390">
    <property type="entry name" value="WH_DNA-bd_sf"/>
</dbReference>
<dbReference type="PANTHER" id="PTHR30118">
    <property type="entry name" value="HTH-TYPE TRANSCRIPTIONAL REGULATOR LEUO-RELATED"/>
    <property type="match status" value="1"/>
</dbReference>
<name>A0A6N7PXN1_9BACT</name>
<dbReference type="PROSITE" id="PS50931">
    <property type="entry name" value="HTH_LYSR"/>
    <property type="match status" value="1"/>
</dbReference>
<evidence type="ECO:0000256" key="1">
    <source>
        <dbReference type="ARBA" id="ARBA00009437"/>
    </source>
</evidence>
<dbReference type="CDD" id="cd00090">
    <property type="entry name" value="HTH_ARSR"/>
    <property type="match status" value="1"/>
</dbReference>
<feature type="domain" description="HTH lysR-type" evidence="6">
    <location>
        <begin position="6"/>
        <end position="63"/>
    </location>
</feature>
<dbReference type="InterPro" id="IPR037402">
    <property type="entry name" value="YidZ_PBP2"/>
</dbReference>
<dbReference type="AlphaFoldDB" id="A0A6N7PXN1"/>
<dbReference type="InterPro" id="IPR011991">
    <property type="entry name" value="ArsR-like_HTH"/>
</dbReference>
<dbReference type="PANTHER" id="PTHR30118:SF15">
    <property type="entry name" value="TRANSCRIPTIONAL REGULATORY PROTEIN"/>
    <property type="match status" value="1"/>
</dbReference>
<comment type="caution">
    <text evidence="7">The sequence shown here is derived from an EMBL/GenBank/DDBJ whole genome shotgun (WGS) entry which is preliminary data.</text>
</comment>